<comment type="caution">
    <text evidence="1">The sequence shown here is derived from an EMBL/GenBank/DDBJ whole genome shotgun (WGS) entry which is preliminary data.</text>
</comment>
<reference evidence="1" key="1">
    <citation type="journal article" date="2014" name="Front. Microbiol.">
        <title>High frequency of phylogenetically diverse reductive dehalogenase-homologous genes in deep subseafloor sedimentary metagenomes.</title>
        <authorList>
            <person name="Kawai M."/>
            <person name="Futagami T."/>
            <person name="Toyoda A."/>
            <person name="Takaki Y."/>
            <person name="Nishi S."/>
            <person name="Hori S."/>
            <person name="Arai W."/>
            <person name="Tsubouchi T."/>
            <person name="Morono Y."/>
            <person name="Uchiyama I."/>
            <person name="Ito T."/>
            <person name="Fujiyama A."/>
            <person name="Inagaki F."/>
            <person name="Takami H."/>
        </authorList>
    </citation>
    <scope>NUCLEOTIDE SEQUENCE</scope>
    <source>
        <strain evidence="1">Expedition CK06-06</strain>
    </source>
</reference>
<organism evidence="1">
    <name type="scientific">marine sediment metagenome</name>
    <dbReference type="NCBI Taxonomy" id="412755"/>
    <lineage>
        <taxon>unclassified sequences</taxon>
        <taxon>metagenomes</taxon>
        <taxon>ecological metagenomes</taxon>
    </lineage>
</organism>
<name>X0SYC5_9ZZZZ</name>
<dbReference type="AlphaFoldDB" id="X0SYC5"/>
<protein>
    <submittedName>
        <fullName evidence="1">Uncharacterized protein</fullName>
    </submittedName>
</protein>
<accession>X0SYC5</accession>
<sequence length="222" mass="25503">MLKSIKFVKNLDKIIILAQGPSWYQCPYDKEESPEGTEIWGSNVIFRDHRVDRLFFAHDPRQELLHDDMNLFETLNELKVPVYTTGVFKVLKKNAQIPVAELMEEFKVGFFLNVICWMTATAVLQNPKAIEFYGVDMRPDAGNESFVNEKGGVEFWVGAAIGRGISFKNTKESFIMKTKQEGFFPNMKKKVLQKGLYSLVPERDRNPEAIRSYVILPDGDEI</sequence>
<proteinExistence type="predicted"/>
<evidence type="ECO:0000313" key="1">
    <source>
        <dbReference type="EMBL" id="GAF86218.1"/>
    </source>
</evidence>
<gene>
    <name evidence="1" type="ORF">S01H1_30695</name>
</gene>
<dbReference type="EMBL" id="BARS01018908">
    <property type="protein sequence ID" value="GAF86218.1"/>
    <property type="molecule type" value="Genomic_DNA"/>
</dbReference>